<keyword evidence="4 5" id="KW-0413">Isomerase</keyword>
<evidence type="ECO:0000256" key="5">
    <source>
        <dbReference type="PROSITE-ProRule" id="PRU00277"/>
    </source>
</evidence>
<evidence type="ECO:0000256" key="3">
    <source>
        <dbReference type="ARBA" id="ARBA00023110"/>
    </source>
</evidence>
<dbReference type="SUPFAM" id="SSF54534">
    <property type="entry name" value="FKBP-like"/>
    <property type="match status" value="2"/>
</dbReference>
<dbReference type="GO" id="GO:0003755">
    <property type="term" value="F:peptidyl-prolyl cis-trans isomerase activity"/>
    <property type="evidence" value="ECO:0007669"/>
    <property type="project" value="UniProtKB-UniRule"/>
</dbReference>
<evidence type="ECO:0000256" key="2">
    <source>
        <dbReference type="ARBA" id="ARBA00006577"/>
    </source>
</evidence>
<evidence type="ECO:0000256" key="1">
    <source>
        <dbReference type="ARBA" id="ARBA00000971"/>
    </source>
</evidence>
<evidence type="ECO:0000256" key="4">
    <source>
        <dbReference type="ARBA" id="ARBA00023235"/>
    </source>
</evidence>
<evidence type="ECO:0000256" key="6">
    <source>
        <dbReference type="RuleBase" id="RU003915"/>
    </source>
</evidence>
<dbReference type="InterPro" id="IPR046357">
    <property type="entry name" value="PPIase_dom_sf"/>
</dbReference>
<dbReference type="PROSITE" id="PS50059">
    <property type="entry name" value="FKBP_PPIASE"/>
    <property type="match status" value="1"/>
</dbReference>
<sequence>MTIKTKQLLSFLLISTVALFAFTNDFLKTKRGLQYKILKTSKAPNKVKIKAGDYVKFHLIYKTDKDSLLQSTYKKAPLEVLVKMDTIIDKAQLMDALTLLSKGDSATFKISSDLLFKNAPATAQRPSFLASKRSLCYTIKVLDVKTPQQMAAETKAKAAKFKATEEKSIADYALANKLTLQTTPSGLRYQITQNGEGPNAVAGDTISVHYTGKLLNGNKFDASYDRNQPFEFIVGKKMVISGWDEGLQFLNKGAKGVLVIPSGLAYGERSMGPSIPANSILLFEVEMVGIKPKNK</sequence>
<dbReference type="RefSeq" id="WP_103787454.1">
    <property type="nucleotide sequence ID" value="NZ_PQVF01000001.1"/>
</dbReference>
<dbReference type="Gene3D" id="3.10.50.40">
    <property type="match status" value="2"/>
</dbReference>
<dbReference type="AlphaFoldDB" id="A0A2S5AAE3"/>
<dbReference type="EC" id="5.2.1.8" evidence="6"/>
<evidence type="ECO:0000313" key="8">
    <source>
        <dbReference type="EMBL" id="POY39352.1"/>
    </source>
</evidence>
<evidence type="ECO:0000259" key="7">
    <source>
        <dbReference type="PROSITE" id="PS50059"/>
    </source>
</evidence>
<comment type="similarity">
    <text evidence="2 6">Belongs to the FKBP-type PPIase family.</text>
</comment>
<protein>
    <recommendedName>
        <fullName evidence="6">Peptidyl-prolyl cis-trans isomerase</fullName>
        <ecNumber evidence="6">5.2.1.8</ecNumber>
    </recommendedName>
</protein>
<feature type="domain" description="PPIase FKBP-type" evidence="7">
    <location>
        <begin position="203"/>
        <end position="291"/>
    </location>
</feature>
<dbReference type="Pfam" id="PF00254">
    <property type="entry name" value="FKBP_C"/>
    <property type="match status" value="1"/>
</dbReference>
<dbReference type="EMBL" id="PQVF01000001">
    <property type="protein sequence ID" value="POY39352.1"/>
    <property type="molecule type" value="Genomic_DNA"/>
</dbReference>
<accession>A0A2S5AAE3</accession>
<dbReference type="FunFam" id="3.10.50.40:FF:000006">
    <property type="entry name" value="Peptidyl-prolyl cis-trans isomerase"/>
    <property type="match status" value="1"/>
</dbReference>
<proteinExistence type="inferred from homology"/>
<keyword evidence="9" id="KW-1185">Reference proteome</keyword>
<organism evidence="8 9">
    <name type="scientific">Solitalea longa</name>
    <dbReference type="NCBI Taxonomy" id="2079460"/>
    <lineage>
        <taxon>Bacteria</taxon>
        <taxon>Pseudomonadati</taxon>
        <taxon>Bacteroidota</taxon>
        <taxon>Sphingobacteriia</taxon>
        <taxon>Sphingobacteriales</taxon>
        <taxon>Sphingobacteriaceae</taxon>
        <taxon>Solitalea</taxon>
    </lineage>
</organism>
<keyword evidence="3 5" id="KW-0697">Rotamase</keyword>
<gene>
    <name evidence="8" type="ORF">C3K47_02310</name>
</gene>
<dbReference type="Proteomes" id="UP000236893">
    <property type="component" value="Unassembled WGS sequence"/>
</dbReference>
<dbReference type="PANTHER" id="PTHR43811:SF19">
    <property type="entry name" value="39 KDA FK506-BINDING NUCLEAR PROTEIN"/>
    <property type="match status" value="1"/>
</dbReference>
<comment type="catalytic activity">
    <reaction evidence="1 5 6">
        <text>[protein]-peptidylproline (omega=180) = [protein]-peptidylproline (omega=0)</text>
        <dbReference type="Rhea" id="RHEA:16237"/>
        <dbReference type="Rhea" id="RHEA-COMP:10747"/>
        <dbReference type="Rhea" id="RHEA-COMP:10748"/>
        <dbReference type="ChEBI" id="CHEBI:83833"/>
        <dbReference type="ChEBI" id="CHEBI:83834"/>
        <dbReference type="EC" id="5.2.1.8"/>
    </reaction>
</comment>
<reference evidence="8 9" key="1">
    <citation type="submission" date="2018-01" db="EMBL/GenBank/DDBJ databases">
        <authorList>
            <person name="Gaut B.S."/>
            <person name="Morton B.R."/>
            <person name="Clegg M.T."/>
            <person name="Duvall M.R."/>
        </authorList>
    </citation>
    <scope>NUCLEOTIDE SEQUENCE [LARGE SCALE GENOMIC DNA]</scope>
    <source>
        <strain evidence="8 9">HR-AV</strain>
    </source>
</reference>
<name>A0A2S5AAE3_9SPHI</name>
<evidence type="ECO:0000313" key="9">
    <source>
        <dbReference type="Proteomes" id="UP000236893"/>
    </source>
</evidence>
<dbReference type="PANTHER" id="PTHR43811">
    <property type="entry name" value="FKBP-TYPE PEPTIDYL-PROLYL CIS-TRANS ISOMERASE FKPA"/>
    <property type="match status" value="1"/>
</dbReference>
<dbReference type="InterPro" id="IPR001179">
    <property type="entry name" value="PPIase_FKBP_dom"/>
</dbReference>
<comment type="caution">
    <text evidence="8">The sequence shown here is derived from an EMBL/GenBank/DDBJ whole genome shotgun (WGS) entry which is preliminary data.</text>
</comment>
<dbReference type="OrthoDB" id="9814548at2"/>